<sequence length="356" mass="38680">MQRLGTGRQASGEWSTDGMIPRTSERSGTQREKTRALASRGFSGPSRGDAYAVPWYAWTSRPFSGFMGHSCHLVFSDIPTVFWLYGTFQSFGDISRELPSSPASSHTQESARHFIEATWVPLHRIGQEARTVRLSLPFSAPQGRICNFSGNKGTSAILSFMGIFLQFYPSRGYFCNFILHGDIRAIFSESGEYMCTFDVHIHKLYILRGFVQFHRSLGPCTGHMCNFTRMHKSSPPQGGLCVILHKLGPALGSSCGEQTGPLPPKGGGLLLRICAREFSSAKRPQVSPGRESVSPAWGRKNPSGRGLRARASHLWKPGLLGAPTPVFIGVLVGGLAGVSGSAGVRARMPRLGGPPD</sequence>
<feature type="compositionally biased region" description="Basic and acidic residues" evidence="1">
    <location>
        <begin position="23"/>
        <end position="35"/>
    </location>
</feature>
<comment type="caution">
    <text evidence="2">The sequence shown here is derived from an EMBL/GenBank/DDBJ whole genome shotgun (WGS) entry which is preliminary data.</text>
</comment>
<dbReference type="AlphaFoldDB" id="A0A843W2T1"/>
<keyword evidence="3" id="KW-1185">Reference proteome</keyword>
<dbReference type="EMBL" id="NMUH01002635">
    <property type="protein sequence ID" value="MQM01198.1"/>
    <property type="molecule type" value="Genomic_DNA"/>
</dbReference>
<accession>A0A843W2T1</accession>
<name>A0A843W2T1_COLES</name>
<protein>
    <submittedName>
        <fullName evidence="2">Uncharacterized protein</fullName>
    </submittedName>
</protein>
<organism evidence="2 3">
    <name type="scientific">Colocasia esculenta</name>
    <name type="common">Wild taro</name>
    <name type="synonym">Arum esculentum</name>
    <dbReference type="NCBI Taxonomy" id="4460"/>
    <lineage>
        <taxon>Eukaryota</taxon>
        <taxon>Viridiplantae</taxon>
        <taxon>Streptophyta</taxon>
        <taxon>Embryophyta</taxon>
        <taxon>Tracheophyta</taxon>
        <taxon>Spermatophyta</taxon>
        <taxon>Magnoliopsida</taxon>
        <taxon>Liliopsida</taxon>
        <taxon>Araceae</taxon>
        <taxon>Aroideae</taxon>
        <taxon>Colocasieae</taxon>
        <taxon>Colocasia</taxon>
    </lineage>
</organism>
<proteinExistence type="predicted"/>
<gene>
    <name evidence="2" type="ORF">Taro_033951</name>
</gene>
<evidence type="ECO:0000256" key="1">
    <source>
        <dbReference type="SAM" id="MobiDB-lite"/>
    </source>
</evidence>
<dbReference type="Proteomes" id="UP000652761">
    <property type="component" value="Unassembled WGS sequence"/>
</dbReference>
<reference evidence="2" key="1">
    <citation type="submission" date="2017-07" db="EMBL/GenBank/DDBJ databases">
        <title>Taro Niue Genome Assembly and Annotation.</title>
        <authorList>
            <person name="Atibalentja N."/>
            <person name="Keating K."/>
            <person name="Fields C.J."/>
        </authorList>
    </citation>
    <scope>NUCLEOTIDE SEQUENCE</scope>
    <source>
        <strain evidence="2">Niue_2</strain>
        <tissue evidence="2">Leaf</tissue>
    </source>
</reference>
<feature type="region of interest" description="Disordered" evidence="1">
    <location>
        <begin position="1"/>
        <end position="41"/>
    </location>
</feature>
<feature type="region of interest" description="Disordered" evidence="1">
    <location>
        <begin position="282"/>
        <end position="305"/>
    </location>
</feature>
<evidence type="ECO:0000313" key="3">
    <source>
        <dbReference type="Proteomes" id="UP000652761"/>
    </source>
</evidence>
<evidence type="ECO:0000313" key="2">
    <source>
        <dbReference type="EMBL" id="MQM01198.1"/>
    </source>
</evidence>